<dbReference type="Pfam" id="PF14322">
    <property type="entry name" value="SusD-like_3"/>
    <property type="match status" value="1"/>
</dbReference>
<keyword evidence="5" id="KW-0998">Cell outer membrane</keyword>
<protein>
    <submittedName>
        <fullName evidence="8">Starch-binding associating with outer membrane</fullName>
    </submittedName>
</protein>
<evidence type="ECO:0000259" key="6">
    <source>
        <dbReference type="Pfam" id="PF07980"/>
    </source>
</evidence>
<feature type="domain" description="RagB/SusD" evidence="6">
    <location>
        <begin position="326"/>
        <end position="607"/>
    </location>
</feature>
<accession>A0A1G9Z3L0</accession>
<gene>
    <name evidence="8" type="ORF">SAMN05421820_106333</name>
</gene>
<dbReference type="InterPro" id="IPR012944">
    <property type="entry name" value="SusD_RagB_dom"/>
</dbReference>
<dbReference type="AlphaFoldDB" id="A0A1G9Z3L0"/>
<reference evidence="9" key="1">
    <citation type="submission" date="2016-10" db="EMBL/GenBank/DDBJ databases">
        <authorList>
            <person name="Varghese N."/>
            <person name="Submissions S."/>
        </authorList>
    </citation>
    <scope>NUCLEOTIDE SEQUENCE [LARGE SCALE GENOMIC DNA]</scope>
    <source>
        <strain evidence="9">DSM 19110</strain>
    </source>
</reference>
<name>A0A1G9Z3L0_9SPHI</name>
<evidence type="ECO:0000259" key="7">
    <source>
        <dbReference type="Pfam" id="PF14322"/>
    </source>
</evidence>
<organism evidence="8 9">
    <name type="scientific">Pedobacter steynii</name>
    <dbReference type="NCBI Taxonomy" id="430522"/>
    <lineage>
        <taxon>Bacteria</taxon>
        <taxon>Pseudomonadati</taxon>
        <taxon>Bacteroidota</taxon>
        <taxon>Sphingobacteriia</taxon>
        <taxon>Sphingobacteriales</taxon>
        <taxon>Sphingobacteriaceae</taxon>
        <taxon>Pedobacter</taxon>
    </lineage>
</organism>
<keyword evidence="4" id="KW-0472">Membrane</keyword>
<dbReference type="SUPFAM" id="SSF48452">
    <property type="entry name" value="TPR-like"/>
    <property type="match status" value="1"/>
</dbReference>
<sequence length="607" mass="67307">MKFKNIIVLMVVALVMGTNAGCKKYLDVVPDERPTEKDIFRDVLAAEGFLYSCYAAIPGPRNTSGGIDLMTSDEIATPFEHEAASQFPRGNYSASSPVISYWNNLYKGIRQCYILINGVDATPGLDDATKIRYKAEAKFLIGYYHSLLMKLYGPVIIQRTVADVNMPAKDFPVRNSYDECVDFVVSILDEAAKDLPVMPVSTSEVGRATSVIAKGVKARLLLYAASPLFNGGGGTVASFYTNFKNQDGKQLISPTFNKEKWKRAADAAKEAIDVAESNGFALYKNSTYTASSLPSNPVEKDLRFTFVDKNTNEVIWASTIPEDIYSIQYLSGPFVSNAAGGAAAPSLAIVEQFYTKNGLPIDKDPAYNYAGRYGTSTGPNGVTMNLNLDREPRFNAWIAYHNSKYEIIRGATKETVVKFRKNDANGIQNRSTDYSTTGYLNKKGVHPLITQTTLGVNQQYPFPFIRLAELYLDYAEALIEYGSDLSLAKIYIDKVRDRAGIPGVDAAWAPIGGASDQGTLRSVVRQERTIELYFEGHRFWDLRRWMAAEPFGVKVKGMNIQGATDPEFFRVTELVFPRSFRVPANYLMPIPQTEVNKNEALVQNPGY</sequence>
<dbReference type="GO" id="GO:0009279">
    <property type="term" value="C:cell outer membrane"/>
    <property type="evidence" value="ECO:0007669"/>
    <property type="project" value="UniProtKB-SubCell"/>
</dbReference>
<evidence type="ECO:0000256" key="5">
    <source>
        <dbReference type="ARBA" id="ARBA00023237"/>
    </source>
</evidence>
<dbReference type="Proteomes" id="UP000183200">
    <property type="component" value="Unassembled WGS sequence"/>
</dbReference>
<evidence type="ECO:0000256" key="2">
    <source>
        <dbReference type="ARBA" id="ARBA00006275"/>
    </source>
</evidence>
<dbReference type="InterPro" id="IPR011990">
    <property type="entry name" value="TPR-like_helical_dom_sf"/>
</dbReference>
<dbReference type="InterPro" id="IPR033985">
    <property type="entry name" value="SusD-like_N"/>
</dbReference>
<dbReference type="OrthoDB" id="608091at2"/>
<evidence type="ECO:0000256" key="4">
    <source>
        <dbReference type="ARBA" id="ARBA00023136"/>
    </source>
</evidence>
<dbReference type="RefSeq" id="WP_074609663.1">
    <property type="nucleotide sequence ID" value="NZ_FNGY01000006.1"/>
</dbReference>
<dbReference type="EMBL" id="FNGY01000006">
    <property type="protein sequence ID" value="SDN15787.1"/>
    <property type="molecule type" value="Genomic_DNA"/>
</dbReference>
<evidence type="ECO:0000313" key="8">
    <source>
        <dbReference type="EMBL" id="SDN15787.1"/>
    </source>
</evidence>
<comment type="similarity">
    <text evidence="2">Belongs to the SusD family.</text>
</comment>
<proteinExistence type="inferred from homology"/>
<evidence type="ECO:0000256" key="1">
    <source>
        <dbReference type="ARBA" id="ARBA00004442"/>
    </source>
</evidence>
<feature type="domain" description="SusD-like N-terminal" evidence="7">
    <location>
        <begin position="86"/>
        <end position="221"/>
    </location>
</feature>
<evidence type="ECO:0000313" key="9">
    <source>
        <dbReference type="Proteomes" id="UP000183200"/>
    </source>
</evidence>
<evidence type="ECO:0000256" key="3">
    <source>
        <dbReference type="ARBA" id="ARBA00022729"/>
    </source>
</evidence>
<dbReference type="Pfam" id="PF07980">
    <property type="entry name" value="SusD_RagB"/>
    <property type="match status" value="1"/>
</dbReference>
<dbReference type="Gene3D" id="1.25.40.390">
    <property type="match status" value="1"/>
</dbReference>
<keyword evidence="9" id="KW-1185">Reference proteome</keyword>
<comment type="subcellular location">
    <subcellularLocation>
        <location evidence="1">Cell outer membrane</location>
    </subcellularLocation>
</comment>
<keyword evidence="3" id="KW-0732">Signal</keyword>